<feature type="binding site" evidence="7">
    <location>
        <begin position="6"/>
        <end position="11"/>
    </location>
    <ligand>
        <name>NADP(+)</name>
        <dbReference type="ChEBI" id="CHEBI:58349"/>
    </ligand>
</feature>
<feature type="domain" description="Pyrroline-5-carboxylate reductase dimerisation" evidence="10">
    <location>
        <begin position="161"/>
        <end position="273"/>
    </location>
</feature>
<keyword evidence="2 5" id="KW-0521">NADP</keyword>
<proteinExistence type="inferred from homology"/>
<dbReference type="InterPro" id="IPR000304">
    <property type="entry name" value="Pyrroline-COOH_reductase"/>
</dbReference>
<sequence>MRIGFIGAGSMVGAIVRGAAAAGRDTSGFLLTSAGGASARALAQEIGAAPCQSNDELVASADMVVLGVKPHAVPGVLDELATPLAEHSPLVVSLAAGLSLARLEGLAPAGTRIVRAMPNIAAGVGQSMTALAPGTPVSAQDLEAVEDLMGAVGRTVVLADKDFPAFVGLAGSSPAFVLTFIDALARAGVLGGIPRAQAVEIVTQAVLGTARLLQAEADSEAAQGRPRTPADLIDAVCSPGGTTVAGVVALQRAGFSDAVVRAFEATVARDRELGA</sequence>
<name>A0A3P1V8L6_9ACTO</name>
<dbReference type="InterPro" id="IPR053790">
    <property type="entry name" value="P5CR-like_CS"/>
</dbReference>
<keyword evidence="12" id="KW-1185">Reference proteome</keyword>
<keyword evidence="5 8" id="KW-0641">Proline biosynthesis</keyword>
<evidence type="ECO:0000256" key="6">
    <source>
        <dbReference type="NCBIfam" id="TIGR00112"/>
    </source>
</evidence>
<dbReference type="GO" id="GO:0005737">
    <property type="term" value="C:cytoplasm"/>
    <property type="evidence" value="ECO:0007669"/>
    <property type="project" value="UniProtKB-SubCell"/>
</dbReference>
<dbReference type="GO" id="GO:0055129">
    <property type="term" value="P:L-proline biosynthetic process"/>
    <property type="evidence" value="ECO:0007669"/>
    <property type="project" value="UniProtKB-UniRule"/>
</dbReference>
<feature type="binding site" evidence="7">
    <location>
        <position position="32"/>
    </location>
    <ligand>
        <name>NADP(+)</name>
        <dbReference type="ChEBI" id="CHEBI:58349"/>
    </ligand>
</feature>
<evidence type="ECO:0000313" key="11">
    <source>
        <dbReference type="EMBL" id="RRD30007.1"/>
    </source>
</evidence>
<evidence type="ECO:0000259" key="10">
    <source>
        <dbReference type="Pfam" id="PF14748"/>
    </source>
</evidence>
<dbReference type="EMBL" id="RQZC01000004">
    <property type="protein sequence ID" value="RRD30007.1"/>
    <property type="molecule type" value="Genomic_DNA"/>
</dbReference>
<comment type="catalytic activity">
    <reaction evidence="5 8">
        <text>L-proline + NADP(+) = (S)-1-pyrroline-5-carboxylate + NADPH + 2 H(+)</text>
        <dbReference type="Rhea" id="RHEA:14109"/>
        <dbReference type="ChEBI" id="CHEBI:15378"/>
        <dbReference type="ChEBI" id="CHEBI:17388"/>
        <dbReference type="ChEBI" id="CHEBI:57783"/>
        <dbReference type="ChEBI" id="CHEBI:58349"/>
        <dbReference type="ChEBI" id="CHEBI:60039"/>
        <dbReference type="EC" id="1.5.1.2"/>
    </reaction>
</comment>
<comment type="caution">
    <text evidence="11">The sequence shown here is derived from an EMBL/GenBank/DDBJ whole genome shotgun (WGS) entry which is preliminary data.</text>
</comment>
<keyword evidence="5" id="KW-0963">Cytoplasm</keyword>
<dbReference type="PIRSF" id="PIRSF000193">
    <property type="entry name" value="Pyrrol-5-carb_rd"/>
    <property type="match status" value="1"/>
</dbReference>
<evidence type="ECO:0000256" key="7">
    <source>
        <dbReference type="PIRSR" id="PIRSR000193-1"/>
    </source>
</evidence>
<dbReference type="SUPFAM" id="SSF48179">
    <property type="entry name" value="6-phosphogluconate dehydrogenase C-terminal domain-like"/>
    <property type="match status" value="1"/>
</dbReference>
<dbReference type="InterPro" id="IPR028939">
    <property type="entry name" value="P5C_Rdtase_cat_N"/>
</dbReference>
<keyword evidence="5 8" id="KW-0028">Amino-acid biosynthesis</keyword>
<dbReference type="OrthoDB" id="9805754at2"/>
<keyword evidence="3 5" id="KW-0560">Oxidoreductase</keyword>
<feature type="domain" description="Pyrroline-5-carboxylate reductase catalytic N-terminal" evidence="9">
    <location>
        <begin position="2"/>
        <end position="97"/>
    </location>
</feature>
<comment type="similarity">
    <text evidence="1 5 8">Belongs to the pyrroline-5-carboxylate reductase family.</text>
</comment>
<evidence type="ECO:0000256" key="3">
    <source>
        <dbReference type="ARBA" id="ARBA00023002"/>
    </source>
</evidence>
<dbReference type="Gene3D" id="3.40.50.720">
    <property type="entry name" value="NAD(P)-binding Rossmann-like Domain"/>
    <property type="match status" value="1"/>
</dbReference>
<dbReference type="Gene3D" id="1.10.3730.10">
    <property type="entry name" value="ProC C-terminal domain-like"/>
    <property type="match status" value="1"/>
</dbReference>
<organism evidence="11 12">
    <name type="scientific">Actinomyces bowdenii</name>
    <dbReference type="NCBI Taxonomy" id="131109"/>
    <lineage>
        <taxon>Bacteria</taxon>
        <taxon>Bacillati</taxon>
        <taxon>Actinomycetota</taxon>
        <taxon>Actinomycetes</taxon>
        <taxon>Actinomycetales</taxon>
        <taxon>Actinomycetaceae</taxon>
        <taxon>Actinomyces</taxon>
    </lineage>
</organism>
<evidence type="ECO:0000313" key="12">
    <source>
        <dbReference type="Proteomes" id="UP000271272"/>
    </source>
</evidence>
<dbReference type="RefSeq" id="WP_124933366.1">
    <property type="nucleotide sequence ID" value="NZ_RQZC01000004.1"/>
</dbReference>
<evidence type="ECO:0000256" key="5">
    <source>
        <dbReference type="HAMAP-Rule" id="MF_01925"/>
    </source>
</evidence>
<comment type="function">
    <text evidence="4 5">Catalyzes the reduction of 1-pyrroline-5-carboxylate (PCA) to L-proline.</text>
</comment>
<dbReference type="UniPathway" id="UPA00098">
    <property type="reaction ID" value="UER00361"/>
</dbReference>
<comment type="pathway">
    <text evidence="5 8">Amino-acid biosynthesis; L-proline biosynthesis; L-proline from L-glutamate 5-semialdehyde: step 1/1.</text>
</comment>
<dbReference type="SUPFAM" id="SSF51735">
    <property type="entry name" value="NAD(P)-binding Rossmann-fold domains"/>
    <property type="match status" value="1"/>
</dbReference>
<gene>
    <name evidence="5 11" type="primary">proC</name>
    <name evidence="11" type="ORF">EII10_04225</name>
</gene>
<dbReference type="Proteomes" id="UP000271272">
    <property type="component" value="Unassembled WGS sequence"/>
</dbReference>
<evidence type="ECO:0000256" key="2">
    <source>
        <dbReference type="ARBA" id="ARBA00022857"/>
    </source>
</evidence>
<evidence type="ECO:0000256" key="8">
    <source>
        <dbReference type="RuleBase" id="RU003903"/>
    </source>
</evidence>
<dbReference type="HAMAP" id="MF_01925">
    <property type="entry name" value="P5C_reductase"/>
    <property type="match status" value="1"/>
</dbReference>
<dbReference type="Pfam" id="PF14748">
    <property type="entry name" value="P5CR_dimer"/>
    <property type="match status" value="1"/>
</dbReference>
<reference evidence="11 12" key="1">
    <citation type="submission" date="2018-11" db="EMBL/GenBank/DDBJ databases">
        <title>Genomes From Bacteria Associated with the Canine Oral Cavity: a Test Case for Automated Genome-Based Taxonomic Assignment.</title>
        <authorList>
            <person name="Coil D.A."/>
            <person name="Jospin G."/>
            <person name="Darling A.E."/>
            <person name="Wallis C."/>
            <person name="Davis I.J."/>
            <person name="Harris S."/>
            <person name="Eisen J.A."/>
            <person name="Holcombe L.J."/>
            <person name="O'Flynn C."/>
        </authorList>
    </citation>
    <scope>NUCLEOTIDE SEQUENCE [LARGE SCALE GENOMIC DNA]</scope>
    <source>
        <strain evidence="11 12">OH5050</strain>
    </source>
</reference>
<dbReference type="PANTHER" id="PTHR11645:SF0">
    <property type="entry name" value="PYRROLINE-5-CARBOXYLATE REDUCTASE 3"/>
    <property type="match status" value="1"/>
</dbReference>
<dbReference type="EC" id="1.5.1.2" evidence="5 6"/>
<feature type="binding site" evidence="7">
    <location>
        <position position="54"/>
    </location>
    <ligand>
        <name>NADPH</name>
        <dbReference type="ChEBI" id="CHEBI:57783"/>
    </ligand>
</feature>
<evidence type="ECO:0000256" key="1">
    <source>
        <dbReference type="ARBA" id="ARBA00005525"/>
    </source>
</evidence>
<protein>
    <recommendedName>
        <fullName evidence="5 6">Pyrroline-5-carboxylate reductase</fullName>
        <shortName evidence="5">P5C reductase</shortName>
        <shortName evidence="5">P5CR</shortName>
        <ecNumber evidence="5 6">1.5.1.2</ecNumber>
    </recommendedName>
    <alternativeName>
        <fullName evidence="5">PCA reductase</fullName>
    </alternativeName>
</protein>
<evidence type="ECO:0000256" key="4">
    <source>
        <dbReference type="ARBA" id="ARBA00058118"/>
    </source>
</evidence>
<accession>A0A3P1V8L6</accession>
<dbReference type="InterPro" id="IPR029036">
    <property type="entry name" value="P5CR_dimer"/>
</dbReference>
<comment type="catalytic activity">
    <reaction evidence="5">
        <text>L-proline + NAD(+) = (S)-1-pyrroline-5-carboxylate + NADH + 2 H(+)</text>
        <dbReference type="Rhea" id="RHEA:14105"/>
        <dbReference type="ChEBI" id="CHEBI:15378"/>
        <dbReference type="ChEBI" id="CHEBI:17388"/>
        <dbReference type="ChEBI" id="CHEBI:57540"/>
        <dbReference type="ChEBI" id="CHEBI:57945"/>
        <dbReference type="ChEBI" id="CHEBI:60039"/>
        <dbReference type="EC" id="1.5.1.2"/>
    </reaction>
</comment>
<comment type="subcellular location">
    <subcellularLocation>
        <location evidence="5">Cytoplasm</location>
    </subcellularLocation>
</comment>
<dbReference type="Pfam" id="PF03807">
    <property type="entry name" value="F420_oxidored"/>
    <property type="match status" value="1"/>
</dbReference>
<dbReference type="InterPro" id="IPR036291">
    <property type="entry name" value="NAD(P)-bd_dom_sf"/>
</dbReference>
<dbReference type="FunFam" id="1.10.3730.10:FF:000001">
    <property type="entry name" value="Pyrroline-5-carboxylate reductase"/>
    <property type="match status" value="1"/>
</dbReference>
<dbReference type="InterPro" id="IPR008927">
    <property type="entry name" value="6-PGluconate_DH-like_C_sf"/>
</dbReference>
<dbReference type="NCBIfam" id="TIGR00112">
    <property type="entry name" value="proC"/>
    <property type="match status" value="1"/>
</dbReference>
<dbReference type="PROSITE" id="PS00521">
    <property type="entry name" value="P5CR"/>
    <property type="match status" value="1"/>
</dbReference>
<dbReference type="AlphaFoldDB" id="A0A3P1V8L6"/>
<dbReference type="PANTHER" id="PTHR11645">
    <property type="entry name" value="PYRROLINE-5-CARBOXYLATE REDUCTASE"/>
    <property type="match status" value="1"/>
</dbReference>
<evidence type="ECO:0000259" key="9">
    <source>
        <dbReference type="Pfam" id="PF03807"/>
    </source>
</evidence>
<dbReference type="GO" id="GO:0004735">
    <property type="term" value="F:pyrroline-5-carboxylate reductase activity"/>
    <property type="evidence" value="ECO:0007669"/>
    <property type="project" value="UniProtKB-UniRule"/>
</dbReference>